<feature type="compositionally biased region" description="Low complexity" evidence="3">
    <location>
        <begin position="165"/>
        <end position="180"/>
    </location>
</feature>
<protein>
    <submittedName>
        <fullName evidence="5">Guanine nucleotide exchange factor lte1</fullName>
    </submittedName>
</protein>
<gene>
    <name evidence="5" type="primary">LTE1_2</name>
    <name evidence="5" type="ORF">IWQ62_005527</name>
</gene>
<dbReference type="GO" id="GO:0007265">
    <property type="term" value="P:Ras protein signal transduction"/>
    <property type="evidence" value="ECO:0007669"/>
    <property type="project" value="TreeGrafter"/>
</dbReference>
<dbReference type="InterPro" id="IPR023578">
    <property type="entry name" value="Ras_GEF_dom_sf"/>
</dbReference>
<feature type="compositionally biased region" description="Polar residues" evidence="3">
    <location>
        <begin position="187"/>
        <end position="203"/>
    </location>
</feature>
<dbReference type="PANTHER" id="PTHR23113">
    <property type="entry name" value="GUANINE NUCLEOTIDE EXCHANGE FACTOR"/>
    <property type="match status" value="1"/>
</dbReference>
<keyword evidence="6" id="KW-1185">Reference proteome</keyword>
<dbReference type="PROSITE" id="PS50009">
    <property type="entry name" value="RASGEF_CAT"/>
    <property type="match status" value="1"/>
</dbReference>
<dbReference type="Proteomes" id="UP001150925">
    <property type="component" value="Unassembled WGS sequence"/>
</dbReference>
<dbReference type="Pfam" id="PF00617">
    <property type="entry name" value="RasGEF"/>
    <property type="match status" value="1"/>
</dbReference>
<evidence type="ECO:0000313" key="6">
    <source>
        <dbReference type="Proteomes" id="UP001150925"/>
    </source>
</evidence>
<dbReference type="GO" id="GO:0005886">
    <property type="term" value="C:plasma membrane"/>
    <property type="evidence" value="ECO:0007669"/>
    <property type="project" value="TreeGrafter"/>
</dbReference>
<dbReference type="InterPro" id="IPR001895">
    <property type="entry name" value="RASGEF_cat_dom"/>
</dbReference>
<dbReference type="AlphaFoldDB" id="A0A9W8AQB0"/>
<evidence type="ECO:0000256" key="2">
    <source>
        <dbReference type="PROSITE-ProRule" id="PRU00168"/>
    </source>
</evidence>
<dbReference type="EMBL" id="JANBPY010002333">
    <property type="protein sequence ID" value="KAJ1955449.1"/>
    <property type="molecule type" value="Genomic_DNA"/>
</dbReference>
<reference evidence="5" key="1">
    <citation type="submission" date="2022-07" db="EMBL/GenBank/DDBJ databases">
        <title>Phylogenomic reconstructions and comparative analyses of Kickxellomycotina fungi.</title>
        <authorList>
            <person name="Reynolds N.K."/>
            <person name="Stajich J.E."/>
            <person name="Barry K."/>
            <person name="Grigoriev I.V."/>
            <person name="Crous P."/>
            <person name="Smith M.E."/>
        </authorList>
    </citation>
    <scope>NUCLEOTIDE SEQUENCE</scope>
    <source>
        <strain evidence="5">RSA 1196</strain>
    </source>
</reference>
<dbReference type="Gene3D" id="1.10.840.10">
    <property type="entry name" value="Ras guanine-nucleotide exchange factors catalytic domain"/>
    <property type="match status" value="1"/>
</dbReference>
<dbReference type="PANTHER" id="PTHR23113:SF363">
    <property type="entry name" value="PROTEIN SON OF SEVENLESS"/>
    <property type="match status" value="1"/>
</dbReference>
<dbReference type="OrthoDB" id="10254377at2759"/>
<name>A0A9W8AQB0_9FUNG</name>
<evidence type="ECO:0000259" key="4">
    <source>
        <dbReference type="PROSITE" id="PS50009"/>
    </source>
</evidence>
<keyword evidence="1 2" id="KW-0344">Guanine-nucleotide releasing factor</keyword>
<dbReference type="InterPro" id="IPR008937">
    <property type="entry name" value="Ras-like_GEF"/>
</dbReference>
<feature type="domain" description="Ras-GEF" evidence="4">
    <location>
        <begin position="1"/>
        <end position="269"/>
    </location>
</feature>
<sequence length="273" mass="31056">MSQWVVTEIVRTMDIQERVLVVEKFIRIALKCYYHANFSTLMQIIFALTSSPVARLKHTWELVNDEAYEIFQYLKHFASPTRNWKNLRDATRVMLECGCGQELGEMRICATCSMASLTIQDNPSTINEVYQRFQIGGCVPFLGLFLSELVMNAEHPTYIKPRAPSVGTTSSGSSSYTGSDSPRDTESQSSGSKSATPRSSNFKLSPTSVDTPLMVNFHKLRTLAVIIKRLVAFQTILTRRYPFVQDLVLYPLLEQRLEVWDETQVMSQSCRLE</sequence>
<dbReference type="SUPFAM" id="SSF48366">
    <property type="entry name" value="Ras GEF"/>
    <property type="match status" value="1"/>
</dbReference>
<accession>A0A9W8AQB0</accession>
<evidence type="ECO:0000313" key="5">
    <source>
        <dbReference type="EMBL" id="KAJ1955449.1"/>
    </source>
</evidence>
<evidence type="ECO:0000256" key="1">
    <source>
        <dbReference type="ARBA" id="ARBA00022658"/>
    </source>
</evidence>
<dbReference type="InterPro" id="IPR036964">
    <property type="entry name" value="RASGEF_cat_dom_sf"/>
</dbReference>
<evidence type="ECO:0000256" key="3">
    <source>
        <dbReference type="SAM" id="MobiDB-lite"/>
    </source>
</evidence>
<proteinExistence type="predicted"/>
<dbReference type="SMART" id="SM00147">
    <property type="entry name" value="RasGEF"/>
    <property type="match status" value="1"/>
</dbReference>
<dbReference type="GO" id="GO:0005085">
    <property type="term" value="F:guanyl-nucleotide exchange factor activity"/>
    <property type="evidence" value="ECO:0007669"/>
    <property type="project" value="UniProtKB-KW"/>
</dbReference>
<organism evidence="5 6">
    <name type="scientific">Dispira parvispora</name>
    <dbReference type="NCBI Taxonomy" id="1520584"/>
    <lineage>
        <taxon>Eukaryota</taxon>
        <taxon>Fungi</taxon>
        <taxon>Fungi incertae sedis</taxon>
        <taxon>Zoopagomycota</taxon>
        <taxon>Kickxellomycotina</taxon>
        <taxon>Dimargaritomycetes</taxon>
        <taxon>Dimargaritales</taxon>
        <taxon>Dimargaritaceae</taxon>
        <taxon>Dispira</taxon>
    </lineage>
</organism>
<comment type="caution">
    <text evidence="5">The sequence shown here is derived from an EMBL/GenBank/DDBJ whole genome shotgun (WGS) entry which is preliminary data.</text>
</comment>
<feature type="region of interest" description="Disordered" evidence="3">
    <location>
        <begin position="161"/>
        <end position="203"/>
    </location>
</feature>